<proteinExistence type="inferred from homology"/>
<feature type="domain" description="NADP-dependent oxidoreductase" evidence="6">
    <location>
        <begin position="20"/>
        <end position="283"/>
    </location>
</feature>
<feature type="compositionally biased region" description="Low complexity" evidence="5">
    <location>
        <begin position="898"/>
        <end position="949"/>
    </location>
</feature>
<dbReference type="GO" id="GO:0000993">
    <property type="term" value="F:RNA polymerase II complex binding"/>
    <property type="evidence" value="ECO:0007669"/>
    <property type="project" value="TreeGrafter"/>
</dbReference>
<keyword evidence="4" id="KW-0539">Nucleus</keyword>
<accession>A0A8H5LS44</accession>
<dbReference type="GO" id="GO:0006368">
    <property type="term" value="P:transcription elongation by RNA polymerase II"/>
    <property type="evidence" value="ECO:0007669"/>
    <property type="project" value="InterPro"/>
</dbReference>
<gene>
    <name evidence="8" type="ORF">D9758_003753</name>
</gene>
<feature type="compositionally biased region" description="Basic residues" evidence="5">
    <location>
        <begin position="449"/>
        <end position="458"/>
    </location>
</feature>
<dbReference type="Pfam" id="PF00248">
    <property type="entry name" value="Aldo_ket_red"/>
    <property type="match status" value="1"/>
</dbReference>
<feature type="region of interest" description="Disordered" evidence="5">
    <location>
        <begin position="888"/>
        <end position="962"/>
    </location>
</feature>
<evidence type="ECO:0000313" key="8">
    <source>
        <dbReference type="EMBL" id="KAF5367386.1"/>
    </source>
</evidence>
<dbReference type="InterPro" id="IPR038103">
    <property type="entry name" value="CDC73_C_sf"/>
</dbReference>
<dbReference type="Gene3D" id="3.20.20.100">
    <property type="entry name" value="NADP-dependent oxidoreductase domain"/>
    <property type="match status" value="1"/>
</dbReference>
<organism evidence="8 9">
    <name type="scientific">Tetrapyrgos nigripes</name>
    <dbReference type="NCBI Taxonomy" id="182062"/>
    <lineage>
        <taxon>Eukaryota</taxon>
        <taxon>Fungi</taxon>
        <taxon>Dikarya</taxon>
        <taxon>Basidiomycota</taxon>
        <taxon>Agaricomycotina</taxon>
        <taxon>Agaricomycetes</taxon>
        <taxon>Agaricomycetidae</taxon>
        <taxon>Agaricales</taxon>
        <taxon>Marasmiineae</taxon>
        <taxon>Marasmiaceae</taxon>
        <taxon>Tetrapyrgos</taxon>
    </lineage>
</organism>
<evidence type="ECO:0000259" key="6">
    <source>
        <dbReference type="Pfam" id="PF00248"/>
    </source>
</evidence>
<feature type="region of interest" description="Disordered" evidence="5">
    <location>
        <begin position="383"/>
        <end position="458"/>
    </location>
</feature>
<evidence type="ECO:0000256" key="1">
    <source>
        <dbReference type="ARBA" id="ARBA00004123"/>
    </source>
</evidence>
<feature type="region of interest" description="Disordered" evidence="5">
    <location>
        <begin position="563"/>
        <end position="713"/>
    </location>
</feature>
<evidence type="ECO:0000256" key="4">
    <source>
        <dbReference type="ARBA" id="ARBA00023242"/>
    </source>
</evidence>
<dbReference type="GO" id="GO:0016593">
    <property type="term" value="C:Cdc73/Paf1 complex"/>
    <property type="evidence" value="ECO:0007669"/>
    <property type="project" value="InterPro"/>
</dbReference>
<evidence type="ECO:0000256" key="2">
    <source>
        <dbReference type="ARBA" id="ARBA00010427"/>
    </source>
</evidence>
<dbReference type="OrthoDB" id="2186602at2759"/>
<feature type="region of interest" description="Disordered" evidence="5">
    <location>
        <begin position="1004"/>
        <end position="1026"/>
    </location>
</feature>
<dbReference type="AlphaFoldDB" id="A0A8H5LS44"/>
<dbReference type="SUPFAM" id="SSF51430">
    <property type="entry name" value="NAD(P)-linked oxidoreductase"/>
    <property type="match status" value="1"/>
</dbReference>
<dbReference type="PANTHER" id="PTHR12466:SF8">
    <property type="entry name" value="PARAFIBROMIN"/>
    <property type="match status" value="1"/>
</dbReference>
<dbReference type="FunFam" id="3.40.50.11990:FF:000004">
    <property type="entry name" value="Potential RNA Pol II elongation accessory factor"/>
    <property type="match status" value="1"/>
</dbReference>
<dbReference type="PANTHER" id="PTHR12466">
    <property type="entry name" value="CDC73 DOMAIN PROTEIN"/>
    <property type="match status" value="1"/>
</dbReference>
<sequence>MVSQSVRLGGTAFDIVVGKVAHGLMTMTWTTNPIPDEQCFESIKVGIDALPPGVKGLLNASEFYSPDMGTANLEMLSRFFAKYPEYAGKTFLSVKGAGNPRDGYDSSLEGIRKSATKCQQALGPIKKIDLFQPARIDRKLSVEEFMENLVTVMKEGKFSHIGLSECNEDTLRRANESWVYPVSIAEIEVSPFEYGVNQKKVIATAVELGIAVAAYSPLGHGFLTGQIKSPADLPDGDFRLHLTRFKEEHFNNNMALVSDLVDIAAKKGITPAQLCIAWGFMHDLFHRPEPLFLNAISSLYPILSNATGRHPSSVSLHRMALHYSTLPNTQPLTIFDTLSASFLVKPSQASYIKSTNDLLGQFQLHEAYNKYVTPFYATPGEGGSGVGGSGMGEMGADGPASPTTPGPGGVDKGKGREIPISGSTPAAYPQTPAADGQDGDDEEGGGKGEKKKKNTYKHLIKGVPGKHSMKKDDYFTMLMSMEPKSRSEMRIFTSNVLRDSFAVSLEGIKGWNTSTLVVESAQAREDRRKRKELKRLAKAQLQAHQQAYTAASAATPNANANTIQAPVPTAAGSFPPSIPRPGLSVSSGTPRPTGGPGTPRPTTAPAAPASGAAVNNTPRPVSPAVPRPGSARPPPVQVPAPGARVGTPLRAGTPTVPHPLSAPPVSAGSLGAPGGGFPAVQQQSHGAVAGAGAARGQKRPREEGGGINGVQNGAQAMNGIANAASPPKPIVGAKAGNNGVRPRPLKKQRVDSSAPMQQPTPQAMSSSDALLSLRSAIQSKASVSFANGDGSPVQDLASATNIVLPPSNSFPKSTPTRLREGTNEFYTLEAVYLAWLLRNASSAEYVKQVRDNGVPTGFVSVTERKGVVDWLEGNVVDFPGRIASALPASAVSTSGAAPESTTPPGTPPRSSFAASLPSTSQQKTSSTSTFTSSLSTSGLPSSSTASTSPQKRRYVPDTADAEAVKRIKQQEVELRGRNTVLRGSKPNNFSSVSQAYVEKLKKLKEASRPGAAPPLSSASTSDPKLQARKARSNYPIIIISSSPTALITMYNVKRFLQESTFEQSQAARARAAAEGNSRPEDMIPLYRKLTTIDSSGKETSTQAKYFIVDSVEALSKFGADAWDRVICVMTTGQPWQFKPYKWSEPRVLFHHVKGIYVAWANDPPNHKIKDWNVTELKIDQHRRHVDKSTVAHFWKILDDWTLANKPWLMKM</sequence>
<dbReference type="Gene3D" id="3.40.50.11990">
    <property type="entry name" value="RNA polymerase II accessory factor, Cdc73 C-terminal domain"/>
    <property type="match status" value="1"/>
</dbReference>
<name>A0A8H5LS44_9AGAR</name>
<protein>
    <recommendedName>
        <fullName evidence="10">Cell division control protein 73 C-terminal domain-containing protein</fullName>
    </recommendedName>
</protein>
<feature type="compositionally biased region" description="Gly residues" evidence="5">
    <location>
        <begin position="383"/>
        <end position="395"/>
    </location>
</feature>
<dbReference type="GO" id="GO:0032968">
    <property type="term" value="P:positive regulation of transcription elongation by RNA polymerase II"/>
    <property type="evidence" value="ECO:0007669"/>
    <property type="project" value="TreeGrafter"/>
</dbReference>
<dbReference type="EMBL" id="JAACJM010000019">
    <property type="protein sequence ID" value="KAF5367386.1"/>
    <property type="molecule type" value="Genomic_DNA"/>
</dbReference>
<keyword evidence="9" id="KW-1185">Reference proteome</keyword>
<evidence type="ECO:0008006" key="10">
    <source>
        <dbReference type="Google" id="ProtNLM"/>
    </source>
</evidence>
<evidence type="ECO:0000256" key="5">
    <source>
        <dbReference type="SAM" id="MobiDB-lite"/>
    </source>
</evidence>
<dbReference type="Proteomes" id="UP000559256">
    <property type="component" value="Unassembled WGS sequence"/>
</dbReference>
<evidence type="ECO:0000313" key="9">
    <source>
        <dbReference type="Proteomes" id="UP000559256"/>
    </source>
</evidence>
<feature type="compositionally biased region" description="Pro residues" evidence="5">
    <location>
        <begin position="620"/>
        <end position="638"/>
    </location>
</feature>
<dbReference type="Pfam" id="PF05179">
    <property type="entry name" value="CDC73_C"/>
    <property type="match status" value="1"/>
</dbReference>
<dbReference type="InterPro" id="IPR031336">
    <property type="entry name" value="CDC73_C"/>
</dbReference>
<dbReference type="InterPro" id="IPR036812">
    <property type="entry name" value="NAD(P)_OxRdtase_dom_sf"/>
</dbReference>
<reference evidence="8 9" key="1">
    <citation type="journal article" date="2020" name="ISME J.">
        <title>Uncovering the hidden diversity of litter-decomposition mechanisms in mushroom-forming fungi.</title>
        <authorList>
            <person name="Floudas D."/>
            <person name="Bentzer J."/>
            <person name="Ahren D."/>
            <person name="Johansson T."/>
            <person name="Persson P."/>
            <person name="Tunlid A."/>
        </authorList>
    </citation>
    <scope>NUCLEOTIDE SEQUENCE [LARGE SCALE GENOMIC DNA]</scope>
    <source>
        <strain evidence="8 9">CBS 291.85</strain>
    </source>
</reference>
<feature type="compositionally biased region" description="Low complexity" evidence="5">
    <location>
        <begin position="600"/>
        <end position="613"/>
    </location>
</feature>
<comment type="subcellular location">
    <subcellularLocation>
        <location evidence="1">Nucleus</location>
    </subcellularLocation>
</comment>
<dbReference type="InterPro" id="IPR023210">
    <property type="entry name" value="NADP_OxRdtase_dom"/>
</dbReference>
<comment type="caution">
    <text evidence="8">The sequence shown here is derived from an EMBL/GenBank/DDBJ whole genome shotgun (WGS) entry which is preliminary data.</text>
</comment>
<evidence type="ECO:0000256" key="3">
    <source>
        <dbReference type="ARBA" id="ARBA00023163"/>
    </source>
</evidence>
<keyword evidence="3" id="KW-0804">Transcription</keyword>
<dbReference type="InterPro" id="IPR007852">
    <property type="entry name" value="Cdc73/Parafibromin"/>
</dbReference>
<feature type="compositionally biased region" description="Low complexity" evidence="5">
    <location>
        <begin position="679"/>
        <end position="695"/>
    </location>
</feature>
<dbReference type="CDD" id="cd19077">
    <property type="entry name" value="AKR_AKR8A1-2"/>
    <property type="match status" value="1"/>
</dbReference>
<evidence type="ECO:0000259" key="7">
    <source>
        <dbReference type="Pfam" id="PF05179"/>
    </source>
</evidence>
<comment type="similarity">
    <text evidence="2">Belongs to the CDC73 family.</text>
</comment>
<feature type="region of interest" description="Disordered" evidence="5">
    <location>
        <begin position="733"/>
        <end position="768"/>
    </location>
</feature>
<feature type="domain" description="Cell division control protein 73 C-terminal" evidence="7">
    <location>
        <begin position="1032"/>
        <end position="1200"/>
    </location>
</feature>